<dbReference type="EMBL" id="FQWZ01000001">
    <property type="protein sequence ID" value="SHG48168.1"/>
    <property type="molecule type" value="Genomic_DNA"/>
</dbReference>
<feature type="domain" description="Photosynthesis system II assembly factor Ycf48/Hcf136-like" evidence="4">
    <location>
        <begin position="81"/>
        <end position="171"/>
    </location>
</feature>
<gene>
    <name evidence="5" type="ORF">SAMN04488068_0377</name>
</gene>
<dbReference type="InterPro" id="IPR015943">
    <property type="entry name" value="WD40/YVTN_repeat-like_dom_sf"/>
</dbReference>
<organism evidence="5 6">
    <name type="scientific">Hydrocarboniphaga daqingensis</name>
    <dbReference type="NCBI Taxonomy" id="490188"/>
    <lineage>
        <taxon>Bacteria</taxon>
        <taxon>Pseudomonadati</taxon>
        <taxon>Pseudomonadota</taxon>
        <taxon>Gammaproteobacteria</taxon>
        <taxon>Nevskiales</taxon>
        <taxon>Nevskiaceae</taxon>
        <taxon>Hydrocarboniphaga</taxon>
    </lineage>
</organism>
<dbReference type="Gene3D" id="2.130.10.10">
    <property type="entry name" value="YVTN repeat-like/Quinoprotein amine dehydrogenase"/>
    <property type="match status" value="1"/>
</dbReference>
<keyword evidence="1" id="KW-0602">Photosynthesis</keyword>
<dbReference type="Proteomes" id="UP000199758">
    <property type="component" value="Unassembled WGS sequence"/>
</dbReference>
<evidence type="ECO:0000256" key="1">
    <source>
        <dbReference type="ARBA" id="ARBA00022531"/>
    </source>
</evidence>
<keyword evidence="2" id="KW-0604">Photosystem II</keyword>
<evidence type="ECO:0000313" key="6">
    <source>
        <dbReference type="Proteomes" id="UP000199758"/>
    </source>
</evidence>
<evidence type="ECO:0000256" key="2">
    <source>
        <dbReference type="ARBA" id="ARBA00023276"/>
    </source>
</evidence>
<dbReference type="InterPro" id="IPR028203">
    <property type="entry name" value="PSII_CF48-like_dom"/>
</dbReference>
<name>A0A1M5K5T3_9GAMM</name>
<keyword evidence="6" id="KW-1185">Reference proteome</keyword>
<dbReference type="GO" id="GO:0015979">
    <property type="term" value="P:photosynthesis"/>
    <property type="evidence" value="ECO:0007669"/>
    <property type="project" value="UniProtKB-KW"/>
</dbReference>
<dbReference type="Pfam" id="PF14870">
    <property type="entry name" value="PSII_BNR"/>
    <property type="match status" value="1"/>
</dbReference>
<evidence type="ECO:0000259" key="4">
    <source>
        <dbReference type="Pfam" id="PF14870"/>
    </source>
</evidence>
<sequence length="336" mass="34577">MKTTFKVMALAAAAAAFSLTAIGQDETSTAAEAPAAPAGNTLRAAEIMPRVSQGLLLSVTSTGNKAVAVGERGNIIVSTDGTTWTQSPSPVNSTLTAVAFADDDNGWAVGHDAVILHTTDGGKTWDVQHFDPDLQKPLLNLLVIDAQYAYALGAYGLMLQTTDGGDTWNEVDAPPVRADELHLSSMTRLNTGELFIAGEQGTLAVRGLSGPWTRLESPYPGSFYGALPWGEKGAIVFGQRGNIFLTADVHAGSWTQVDTGSKLSLFGGTIVNGSGALLVGADDYSVLVKPDGSFEVVTDAKAAGATSGGTLSGVATWKDGLLVVGEAGVKPLALGN</sequence>
<dbReference type="PANTHER" id="PTHR47199:SF2">
    <property type="entry name" value="PHOTOSYSTEM II STABILITY_ASSEMBLY FACTOR HCF136, CHLOROPLASTIC"/>
    <property type="match status" value="1"/>
</dbReference>
<dbReference type="RefSeq" id="WP_175550079.1">
    <property type="nucleotide sequence ID" value="NZ_FQWZ01000001.1"/>
</dbReference>
<proteinExistence type="predicted"/>
<evidence type="ECO:0000313" key="5">
    <source>
        <dbReference type="EMBL" id="SHG48168.1"/>
    </source>
</evidence>
<feature type="signal peptide" evidence="3">
    <location>
        <begin position="1"/>
        <end position="23"/>
    </location>
</feature>
<evidence type="ECO:0000256" key="3">
    <source>
        <dbReference type="SAM" id="SignalP"/>
    </source>
</evidence>
<keyword evidence="3" id="KW-0732">Signal</keyword>
<dbReference type="AlphaFoldDB" id="A0A1M5K5T3"/>
<dbReference type="SUPFAM" id="SSF110296">
    <property type="entry name" value="Oligoxyloglucan reducing end-specific cellobiohydrolase"/>
    <property type="match status" value="1"/>
</dbReference>
<reference evidence="5 6" key="1">
    <citation type="submission" date="2016-11" db="EMBL/GenBank/DDBJ databases">
        <authorList>
            <person name="Jaros S."/>
            <person name="Januszkiewicz K."/>
            <person name="Wedrychowicz H."/>
        </authorList>
    </citation>
    <scope>NUCLEOTIDE SEQUENCE [LARGE SCALE GENOMIC DNA]</scope>
    <source>
        <strain evidence="5 6">CGMCC 1.7049</strain>
    </source>
</reference>
<dbReference type="STRING" id="490188.SAMN04488068_0377"/>
<dbReference type="GO" id="GO:0009523">
    <property type="term" value="C:photosystem II"/>
    <property type="evidence" value="ECO:0007669"/>
    <property type="project" value="UniProtKB-KW"/>
</dbReference>
<feature type="chain" id="PRO_5013177809" description="Photosynthesis system II assembly factor Ycf48/Hcf136-like domain-containing protein" evidence="3">
    <location>
        <begin position="24"/>
        <end position="336"/>
    </location>
</feature>
<accession>A0A1M5K5T3</accession>
<dbReference type="PANTHER" id="PTHR47199">
    <property type="entry name" value="PHOTOSYSTEM II STABILITY/ASSEMBLY FACTOR HCF136, CHLOROPLASTIC"/>
    <property type="match status" value="1"/>
</dbReference>
<protein>
    <recommendedName>
        <fullName evidence="4">Photosynthesis system II assembly factor Ycf48/Hcf136-like domain-containing protein</fullName>
    </recommendedName>
</protein>